<dbReference type="Proteomes" id="UP001595453">
    <property type="component" value="Unassembled WGS sequence"/>
</dbReference>
<dbReference type="EMBL" id="JBHRSD010000014">
    <property type="protein sequence ID" value="MFC3032763.1"/>
    <property type="molecule type" value="Genomic_DNA"/>
</dbReference>
<evidence type="ECO:0008006" key="4">
    <source>
        <dbReference type="Google" id="ProtNLM"/>
    </source>
</evidence>
<keyword evidence="3" id="KW-1185">Reference proteome</keyword>
<feature type="transmembrane region" description="Helical" evidence="1">
    <location>
        <begin position="117"/>
        <end position="136"/>
    </location>
</feature>
<evidence type="ECO:0000256" key="1">
    <source>
        <dbReference type="SAM" id="Phobius"/>
    </source>
</evidence>
<keyword evidence="1" id="KW-0472">Membrane</keyword>
<sequence>MVKILKNNLNIVFSLIVMFFTGAAILKVYLSEHQVVNGYIDEINCQADKKKDGVYSYQIRLDNEFSFRNRLNVACEIISDLKKGDYIEIESIGHIFIQLKHNGVNLFNKKELNIKRSGISIIFTLLFLLASCDFFYRIYSFKKNRHHQT</sequence>
<proteinExistence type="predicted"/>
<protein>
    <recommendedName>
        <fullName evidence="4">DUF3592 domain-containing protein</fullName>
    </recommendedName>
</protein>
<keyword evidence="1" id="KW-1133">Transmembrane helix</keyword>
<evidence type="ECO:0000313" key="2">
    <source>
        <dbReference type="EMBL" id="MFC3032763.1"/>
    </source>
</evidence>
<feature type="transmembrane region" description="Helical" evidence="1">
    <location>
        <begin position="12"/>
        <end position="30"/>
    </location>
</feature>
<organism evidence="2 3">
    <name type="scientific">Pseudoalteromonas fenneropenaei</name>
    <dbReference type="NCBI Taxonomy" id="1737459"/>
    <lineage>
        <taxon>Bacteria</taxon>
        <taxon>Pseudomonadati</taxon>
        <taxon>Pseudomonadota</taxon>
        <taxon>Gammaproteobacteria</taxon>
        <taxon>Alteromonadales</taxon>
        <taxon>Pseudoalteromonadaceae</taxon>
        <taxon>Pseudoalteromonas</taxon>
    </lineage>
</organism>
<evidence type="ECO:0000313" key="3">
    <source>
        <dbReference type="Proteomes" id="UP001595453"/>
    </source>
</evidence>
<comment type="caution">
    <text evidence="2">The sequence shown here is derived from an EMBL/GenBank/DDBJ whole genome shotgun (WGS) entry which is preliminary data.</text>
</comment>
<name>A0ABV7CJN1_9GAMM</name>
<keyword evidence="1" id="KW-0812">Transmembrane</keyword>
<reference evidence="3" key="1">
    <citation type="journal article" date="2019" name="Int. J. Syst. Evol. Microbiol.">
        <title>The Global Catalogue of Microorganisms (GCM) 10K type strain sequencing project: providing services to taxonomists for standard genome sequencing and annotation.</title>
        <authorList>
            <consortium name="The Broad Institute Genomics Platform"/>
            <consortium name="The Broad Institute Genome Sequencing Center for Infectious Disease"/>
            <person name="Wu L."/>
            <person name="Ma J."/>
        </authorList>
    </citation>
    <scope>NUCLEOTIDE SEQUENCE [LARGE SCALE GENOMIC DNA]</scope>
    <source>
        <strain evidence="3">KCTC 42730</strain>
    </source>
</reference>
<gene>
    <name evidence="2" type="ORF">ACFOEE_09560</name>
</gene>
<dbReference type="RefSeq" id="WP_377123581.1">
    <property type="nucleotide sequence ID" value="NZ_JBHRSD010000014.1"/>
</dbReference>
<accession>A0ABV7CJN1</accession>